<evidence type="ECO:0000313" key="2">
    <source>
        <dbReference type="Proteomes" id="UP000676336"/>
    </source>
</evidence>
<name>A0A8S2KJD7_9BILA</name>
<dbReference type="Proteomes" id="UP000676336">
    <property type="component" value="Unassembled WGS sequence"/>
</dbReference>
<evidence type="ECO:0000313" key="1">
    <source>
        <dbReference type="EMBL" id="CAF3852698.1"/>
    </source>
</evidence>
<comment type="caution">
    <text evidence="1">The sequence shown here is derived from an EMBL/GenBank/DDBJ whole genome shotgun (WGS) entry which is preliminary data.</text>
</comment>
<proteinExistence type="predicted"/>
<gene>
    <name evidence="1" type="ORF">SMN809_LOCUS4108</name>
</gene>
<organism evidence="1 2">
    <name type="scientific">Rotaria magnacalcarata</name>
    <dbReference type="NCBI Taxonomy" id="392030"/>
    <lineage>
        <taxon>Eukaryota</taxon>
        <taxon>Metazoa</taxon>
        <taxon>Spiralia</taxon>
        <taxon>Gnathifera</taxon>
        <taxon>Rotifera</taxon>
        <taxon>Eurotatoria</taxon>
        <taxon>Bdelloidea</taxon>
        <taxon>Philodinida</taxon>
        <taxon>Philodinidae</taxon>
        <taxon>Rotaria</taxon>
    </lineage>
</organism>
<reference evidence="1" key="1">
    <citation type="submission" date="2021-02" db="EMBL/GenBank/DDBJ databases">
        <authorList>
            <person name="Nowell W R."/>
        </authorList>
    </citation>
    <scope>NUCLEOTIDE SEQUENCE</scope>
</reference>
<dbReference type="AlphaFoldDB" id="A0A8S2KJD7"/>
<accession>A0A8S2KJD7</accession>
<protein>
    <submittedName>
        <fullName evidence="1">Uncharacterized protein</fullName>
    </submittedName>
</protein>
<dbReference type="EMBL" id="CAJOBI010000918">
    <property type="protein sequence ID" value="CAF3852698.1"/>
    <property type="molecule type" value="Genomic_DNA"/>
</dbReference>
<sequence length="126" mass="14665">MRENSQLESQMKVLLNRAPRLKYLSTDATSFLKLVQSNITHPSLSQIHLKHYRTRINRYMNAEQCSILANSFIGRQYEVLTLRIDDRNIILDLVGKMTDASLSPDDEMITHCDKYNDLFKSKNTET</sequence>